<sequence>MKALLIKLYQETASYTKPFAYKVGETYPLPPYSTVIGMLHRLLKADAYHEMKVSIQGTYEDKCIDYRSSYLYKGKELGKSPLNIHLLYGVHLLLHIHADEGLLDQIDGQFKQNQEFLSLGRKEDLVRLDEVKWVGIEREDADQHHTLLHDIYVPVYYLQNEDTSGIRYNLNSKYQVINGIRVWEKVPVLYLTEGDHLEEEQYWRDEEGNVVYFHTPL</sequence>
<gene>
    <name evidence="2" type="ORF">SAMN06265361_10298</name>
</gene>
<dbReference type="GO" id="GO:0051607">
    <property type="term" value="P:defense response to virus"/>
    <property type="evidence" value="ECO:0007669"/>
    <property type="project" value="UniProtKB-KW"/>
</dbReference>
<proteinExistence type="predicted"/>
<evidence type="ECO:0000256" key="1">
    <source>
        <dbReference type="ARBA" id="ARBA00023118"/>
    </source>
</evidence>
<evidence type="ECO:0000313" key="3">
    <source>
        <dbReference type="Proteomes" id="UP001157946"/>
    </source>
</evidence>
<name>A0AA46AE04_9BACL</name>
<comment type="caution">
    <text evidence="2">The sequence shown here is derived from an EMBL/GenBank/DDBJ whole genome shotgun (WGS) entry which is preliminary data.</text>
</comment>
<keyword evidence="1" id="KW-0051">Antiviral defense</keyword>
<keyword evidence="3" id="KW-1185">Reference proteome</keyword>
<evidence type="ECO:0000313" key="2">
    <source>
        <dbReference type="EMBL" id="SMP09441.1"/>
    </source>
</evidence>
<dbReference type="InterPro" id="IPR013337">
    <property type="entry name" value="CRISPR-assoc_prot_Cas5_Tneap"/>
</dbReference>
<accession>A0AA46AE04</accession>
<dbReference type="InterPro" id="IPR013422">
    <property type="entry name" value="CRISPR-assoc_prot_Cas5_N"/>
</dbReference>
<dbReference type="NCBIfam" id="TIGR02593">
    <property type="entry name" value="CRISPR_cas5"/>
    <property type="match status" value="1"/>
</dbReference>
<protein>
    <submittedName>
        <fullName evidence="2">CRISPR-associated protein Cas5t</fullName>
    </submittedName>
</protein>
<dbReference type="NCBIfam" id="TIGR01895">
    <property type="entry name" value="cas_Cas5t"/>
    <property type="match status" value="1"/>
</dbReference>
<dbReference type="Pfam" id="PF09704">
    <property type="entry name" value="Cas_Cas5d"/>
    <property type="match status" value="1"/>
</dbReference>
<dbReference type="GO" id="GO:0043571">
    <property type="term" value="P:maintenance of CRISPR repeat elements"/>
    <property type="evidence" value="ECO:0007669"/>
    <property type="project" value="InterPro"/>
</dbReference>
<reference evidence="2" key="1">
    <citation type="submission" date="2017-05" db="EMBL/GenBank/DDBJ databases">
        <authorList>
            <person name="Varghese N."/>
            <person name="Submissions S."/>
        </authorList>
    </citation>
    <scope>NUCLEOTIDE SEQUENCE</scope>
    <source>
        <strain evidence="2">DSM 45262</strain>
    </source>
</reference>
<dbReference type="AlphaFoldDB" id="A0AA46AE04"/>
<dbReference type="EMBL" id="FXTU01000002">
    <property type="protein sequence ID" value="SMP09441.1"/>
    <property type="molecule type" value="Genomic_DNA"/>
</dbReference>
<dbReference type="RefSeq" id="WP_102992776.1">
    <property type="nucleotide sequence ID" value="NZ_FXTU01000002.1"/>
</dbReference>
<dbReference type="InterPro" id="IPR021124">
    <property type="entry name" value="CRISPR-assoc_prot_Cas5"/>
</dbReference>
<organism evidence="2 3">
    <name type="scientific">Laceyella tengchongensis</name>
    <dbReference type="NCBI Taxonomy" id="574699"/>
    <lineage>
        <taxon>Bacteria</taxon>
        <taxon>Bacillati</taxon>
        <taxon>Bacillota</taxon>
        <taxon>Bacilli</taxon>
        <taxon>Bacillales</taxon>
        <taxon>Thermoactinomycetaceae</taxon>
        <taxon>Laceyella</taxon>
    </lineage>
</organism>
<dbReference type="Proteomes" id="UP001157946">
    <property type="component" value="Unassembled WGS sequence"/>
</dbReference>